<dbReference type="PANTHER" id="PTHR48079">
    <property type="entry name" value="PROTEIN YEEZ"/>
    <property type="match status" value="1"/>
</dbReference>
<reference evidence="2 3" key="1">
    <citation type="submission" date="2018-08" db="EMBL/GenBank/DDBJ databases">
        <title>Aeromicrobium sp. M2KJ-4, whole genome shotgun sequence.</title>
        <authorList>
            <person name="Tuo L."/>
        </authorList>
    </citation>
    <scope>NUCLEOTIDE SEQUENCE [LARGE SCALE GENOMIC DNA]</scope>
    <source>
        <strain evidence="2 3">M2KJ-4</strain>
    </source>
</reference>
<dbReference type="InterPro" id="IPR036291">
    <property type="entry name" value="NAD(P)-bd_dom_sf"/>
</dbReference>
<dbReference type="InterPro" id="IPR051783">
    <property type="entry name" value="NAD(P)-dependent_oxidoreduct"/>
</dbReference>
<feature type="domain" description="NAD-dependent epimerase/dehydratase" evidence="1">
    <location>
        <begin position="3"/>
        <end position="206"/>
    </location>
</feature>
<dbReference type="PANTHER" id="PTHR48079:SF6">
    <property type="entry name" value="NAD(P)-BINDING DOMAIN-CONTAINING PROTEIN-RELATED"/>
    <property type="match status" value="1"/>
</dbReference>
<dbReference type="RefSeq" id="WP_119705379.1">
    <property type="nucleotide sequence ID" value="NZ_JBHSOI010000002.1"/>
</dbReference>
<dbReference type="OrthoDB" id="9787292at2"/>
<gene>
    <name evidence="2" type="ORF">DX116_17025</name>
</gene>
<dbReference type="EMBL" id="QUBR01000002">
    <property type="protein sequence ID" value="REK70794.1"/>
    <property type="molecule type" value="Genomic_DNA"/>
</dbReference>
<evidence type="ECO:0000313" key="2">
    <source>
        <dbReference type="EMBL" id="REK70794.1"/>
    </source>
</evidence>
<comment type="caution">
    <text evidence="2">The sequence shown here is derived from an EMBL/GenBank/DDBJ whole genome shotgun (WGS) entry which is preliminary data.</text>
</comment>
<evidence type="ECO:0000259" key="1">
    <source>
        <dbReference type="Pfam" id="PF01370"/>
    </source>
</evidence>
<dbReference type="Gene3D" id="3.40.50.720">
    <property type="entry name" value="NAD(P)-binding Rossmann-like Domain"/>
    <property type="match status" value="1"/>
</dbReference>
<dbReference type="GO" id="GO:0005737">
    <property type="term" value="C:cytoplasm"/>
    <property type="evidence" value="ECO:0007669"/>
    <property type="project" value="TreeGrafter"/>
</dbReference>
<dbReference type="GO" id="GO:0004029">
    <property type="term" value="F:aldehyde dehydrogenase (NAD+) activity"/>
    <property type="evidence" value="ECO:0007669"/>
    <property type="project" value="TreeGrafter"/>
</dbReference>
<keyword evidence="3" id="KW-1185">Reference proteome</keyword>
<dbReference type="Pfam" id="PF01370">
    <property type="entry name" value="Epimerase"/>
    <property type="match status" value="1"/>
</dbReference>
<dbReference type="Proteomes" id="UP000265581">
    <property type="component" value="Unassembled WGS sequence"/>
</dbReference>
<dbReference type="AlphaFoldDB" id="A0A371P4C4"/>
<dbReference type="SUPFAM" id="SSF51735">
    <property type="entry name" value="NAD(P)-binding Rossmann-fold domains"/>
    <property type="match status" value="1"/>
</dbReference>
<proteinExistence type="predicted"/>
<dbReference type="InterPro" id="IPR001509">
    <property type="entry name" value="Epimerase_deHydtase"/>
</dbReference>
<protein>
    <submittedName>
        <fullName evidence="2">NAD-dependent epimerase/dehydratase family protein</fullName>
    </submittedName>
</protein>
<organism evidence="2 3">
    <name type="scientific">Aeromicrobium endophyticum</name>
    <dbReference type="NCBI Taxonomy" id="2292704"/>
    <lineage>
        <taxon>Bacteria</taxon>
        <taxon>Bacillati</taxon>
        <taxon>Actinomycetota</taxon>
        <taxon>Actinomycetes</taxon>
        <taxon>Propionibacteriales</taxon>
        <taxon>Nocardioidaceae</taxon>
        <taxon>Aeromicrobium</taxon>
    </lineage>
</organism>
<accession>A0A371P4C4</accession>
<name>A0A371P4C4_9ACTN</name>
<evidence type="ECO:0000313" key="3">
    <source>
        <dbReference type="Proteomes" id="UP000265581"/>
    </source>
</evidence>
<sequence>MKILLTGSTGLIGSAVTSALVAQGHQVTAVVRSQQSSLKASDLGATGVIGDLFDASWLASELRHHDGLVHAAAGSDERDPALNDAVITAALDAFAGTDKPFVHTGGIWTYGSGDSFVETDAPNPPSITSWRPAGEQRVLESDVKASVVQPGIVYGRGAGIPAMLVDGVEDGRLTLIGSGEQHWTTVHVDDLADLYVRVLTQAPGGKAYIGVSGVNPTVRELGEAIAETVVPESDEATVARLGGFGEALLLDQQADGQRAKSELGWSPTRPTLVELLSKGYSTAE</sequence>